<protein>
    <submittedName>
        <fullName evidence="1">Uncharacterized protein</fullName>
    </submittedName>
</protein>
<proteinExistence type="predicted"/>
<keyword evidence="2" id="KW-1185">Reference proteome</keyword>
<evidence type="ECO:0000313" key="1">
    <source>
        <dbReference type="EMBL" id="KCV68644.1"/>
    </source>
</evidence>
<dbReference type="EMBL" id="KB932208">
    <property type="protein sequence ID" value="KCV68644.1"/>
    <property type="molecule type" value="Genomic_DNA"/>
</dbReference>
<dbReference type="GeneID" id="20529660"/>
<accession>A0A058Z2X7</accession>
<dbReference type="InterPro" id="IPR032675">
    <property type="entry name" value="LRR_dom_sf"/>
</dbReference>
<sequence>MLPSRFLHGAPPVFSHLRVLSPSLLAAQASRSDLHFGHEKSSYPRAYLPGRELTFANCMVQFSKQIQRDMSPIMSQAQLQHARFTSRNSLEPISANSSLGLAVLPDAETSGLPTGQVPAIRPSTPLSVFRSRPPGDENPFSPLSQLSIFLAQPVDATAQIAESIQLSTSLQDLYITANARPFHSNTFRGAPCFSMKFSNQEKIFQSIADHADTLRHLRLSGFAFDSHFLCKILPSLNLTSLSLNDCLIQDNDFTDIMIALSSQKGLEHLSISGFESETERSAHHFASFLQQVPVTHLTLRRNVRQSEYLAEAIAEVIANRGCLARSITLEYCRLTTRCAQTLLSALERVQSLPTSRSELPRGIYSELRSLNLSHNPEIDAQALVKSLTNLYTQSLFLDSLDLRESQAMHSADYLHIRNLPILINKSTPPPPVRFLFHFSASNNHQRLMNKEHSFVPENTQDIWRNSFLSRSSHMPLQERTISGNPLTSRLNTVIDHLRFMQVGGEMTFRTLRQDPILIPPPEEDDSSSSLSSLEQFYSTRGPYARPFAGAFAREMMLASRVGTELDLFDRETHTPLLSGGLIIDQCRSFGLDPGLAWAVAMLEAPLRGLRVVADDNPAVVPEGDFPQLEARLNGAVRAADEVLASYRLRQSLLNEDNAADLSRWSLFGISLDDILFALAGPSLEQAALVTSLAAGPPAPGAGQSSVAVRVTRAQFNRLQAAIDQQVVLLLERHTGDLIAEHQRLAAQPNGRLQPTFGHLAERIASLNRAAAVITPTAPTPGPAIRSLCRQYVDLMMAGANLTRAGGDLRVLSPRALRRVMENSYISRPEWLEPLPHIDISASDRKNPLPEGGSRHLYAGMEPHSFGALEAATSRGWTGSSLFMMSPMDVFASSHLSFASATRLSLVAAVAAADARLLSSWLWPSRRHTSQNTPWSKGSPMVMDISAPGGPNARFLTSQLTATASQHPLRFDVRIPPPVGELAKRLERLRHVPRPTTDSLINWSFSRTDAFLQGVTSMGNVANSAGIFNGVGLLGLAHANRQNQLLDDSGHDQGAFAGFLTANPDAFRRFASTREASAALERDFSASPLLTRTADVEDPLWSALNQAPQDNAWAGLMRNDNQRVLLLEPAARCLRPPFTAFMLADRRLDPRASGALLPSLETLALRRRISPAAEAALAAARVTPGPIGIDSRRKETLLTLEPVTRRFGSTYELLATYADATVTVLPGTPVRFQPSVASVGSVIYGSDFLVRLAQQALAADISIGLTPAWFGNGTFDPMRSVAELSAMLVSKGNAIPVIPASEPTSLPEDQE</sequence>
<evidence type="ECO:0000313" key="2">
    <source>
        <dbReference type="Proteomes" id="UP000030693"/>
    </source>
</evidence>
<organism evidence="1">
    <name type="scientific">Fonticula alba</name>
    <name type="common">Slime mold</name>
    <dbReference type="NCBI Taxonomy" id="691883"/>
    <lineage>
        <taxon>Eukaryota</taxon>
        <taxon>Rotosphaerida</taxon>
        <taxon>Fonticulaceae</taxon>
        <taxon>Fonticula</taxon>
    </lineage>
</organism>
<name>A0A058Z2X7_FONAL</name>
<reference evidence="1" key="1">
    <citation type="submission" date="2013-04" db="EMBL/GenBank/DDBJ databases">
        <title>The Genome Sequence of Fonticula alba ATCC 38817.</title>
        <authorList>
            <consortium name="The Broad Institute Genomics Platform"/>
            <person name="Russ C."/>
            <person name="Cuomo C."/>
            <person name="Burger G."/>
            <person name="Gray M.W."/>
            <person name="Holland P.W.H."/>
            <person name="King N."/>
            <person name="Lang F.B.F."/>
            <person name="Roger A.J."/>
            <person name="Ruiz-Trillo I."/>
            <person name="Brown M."/>
            <person name="Walker B."/>
            <person name="Young S."/>
            <person name="Zeng Q."/>
            <person name="Gargeya S."/>
            <person name="Fitzgerald M."/>
            <person name="Haas B."/>
            <person name="Abouelleil A."/>
            <person name="Allen A.W."/>
            <person name="Alvarado L."/>
            <person name="Arachchi H.M."/>
            <person name="Berlin A.M."/>
            <person name="Chapman S.B."/>
            <person name="Gainer-Dewar J."/>
            <person name="Goldberg J."/>
            <person name="Griggs A."/>
            <person name="Gujja S."/>
            <person name="Hansen M."/>
            <person name="Howarth C."/>
            <person name="Imamovic A."/>
            <person name="Ireland A."/>
            <person name="Larimer J."/>
            <person name="McCowan C."/>
            <person name="Murphy C."/>
            <person name="Pearson M."/>
            <person name="Poon T.W."/>
            <person name="Priest M."/>
            <person name="Roberts A."/>
            <person name="Saif S."/>
            <person name="Shea T."/>
            <person name="Sisk P."/>
            <person name="Sykes S."/>
            <person name="Wortman J."/>
            <person name="Nusbaum C."/>
            <person name="Birren B."/>
        </authorList>
    </citation>
    <scope>NUCLEOTIDE SEQUENCE [LARGE SCALE GENOMIC DNA]</scope>
    <source>
        <strain evidence="1">ATCC 38817</strain>
    </source>
</reference>
<dbReference type="SUPFAM" id="SSF52047">
    <property type="entry name" value="RNI-like"/>
    <property type="match status" value="1"/>
</dbReference>
<gene>
    <name evidence="1" type="ORF">H696_04935</name>
</gene>
<dbReference type="Gene3D" id="3.80.10.10">
    <property type="entry name" value="Ribonuclease Inhibitor"/>
    <property type="match status" value="1"/>
</dbReference>
<dbReference type="RefSeq" id="XP_009497076.1">
    <property type="nucleotide sequence ID" value="XM_009498801.1"/>
</dbReference>
<dbReference type="Proteomes" id="UP000030693">
    <property type="component" value="Unassembled WGS sequence"/>
</dbReference>